<reference evidence="1 2" key="1">
    <citation type="submission" date="2018-03" db="EMBL/GenBank/DDBJ databases">
        <title>Genomic Encyclopedia of Type Strains, Phase III (KMG-III): the genomes of soil and plant-associated and newly described type strains.</title>
        <authorList>
            <person name="Whitman W."/>
        </authorList>
    </citation>
    <scope>NUCLEOTIDE SEQUENCE [LARGE SCALE GENOMIC DNA]</scope>
    <source>
        <strain evidence="1 2">CGMCC 4.7097</strain>
    </source>
</reference>
<protein>
    <submittedName>
        <fullName evidence="1">Uncharacterized protein</fullName>
    </submittedName>
</protein>
<keyword evidence="2" id="KW-1185">Reference proteome</keyword>
<dbReference type="EMBL" id="PYAX01000016">
    <property type="protein sequence ID" value="PSL51965.1"/>
    <property type="molecule type" value="Genomic_DNA"/>
</dbReference>
<proteinExistence type="predicted"/>
<comment type="caution">
    <text evidence="1">The sequence shown here is derived from an EMBL/GenBank/DDBJ whole genome shotgun (WGS) entry which is preliminary data.</text>
</comment>
<dbReference type="AlphaFoldDB" id="A0A2P8I0I2"/>
<organism evidence="1 2">
    <name type="scientific">Saccharothrix carnea</name>
    <dbReference type="NCBI Taxonomy" id="1280637"/>
    <lineage>
        <taxon>Bacteria</taxon>
        <taxon>Bacillati</taxon>
        <taxon>Actinomycetota</taxon>
        <taxon>Actinomycetes</taxon>
        <taxon>Pseudonocardiales</taxon>
        <taxon>Pseudonocardiaceae</taxon>
        <taxon>Saccharothrix</taxon>
    </lineage>
</organism>
<dbReference type="OrthoDB" id="9950928at2"/>
<dbReference type="Proteomes" id="UP000241118">
    <property type="component" value="Unassembled WGS sequence"/>
</dbReference>
<accession>A0A2P8I0I2</accession>
<name>A0A2P8I0I2_SACCR</name>
<dbReference type="RefSeq" id="WP_106619384.1">
    <property type="nucleotide sequence ID" value="NZ_PYAX01000016.1"/>
</dbReference>
<sequence>MPLNDLTVPKPGRVPDHERVSLKALLNGNGFTDVECLKAVSANADALDLNTRFARVEAVEDKFDKGNITPQKRRKLRTELETEYDLLLDAAQRYVDDATAAYQDAVEAQVDVLRAEYPGKDEMFMNIWKDRSQRIAPDARLAKWVGADQFRTDIRNRYKAKYKLKAAKVSPLNPLEQQALQAEQHNITVQLNAWDGKRDDAPGCNDIGTWGTSAGGAGGGFAVSAVSRNVWNELVVWWRNKQNTYITPSDTSSRSLKKTRVVDDGRSPTINYHINIV</sequence>
<evidence type="ECO:0000313" key="1">
    <source>
        <dbReference type="EMBL" id="PSL51965.1"/>
    </source>
</evidence>
<evidence type="ECO:0000313" key="2">
    <source>
        <dbReference type="Proteomes" id="UP000241118"/>
    </source>
</evidence>
<gene>
    <name evidence="1" type="ORF">B0I31_11641</name>
</gene>